<evidence type="ECO:0000259" key="1">
    <source>
        <dbReference type="Pfam" id="PF12102"/>
    </source>
</evidence>
<evidence type="ECO:0000313" key="2">
    <source>
        <dbReference type="EMBL" id="WAT00547.1"/>
    </source>
</evidence>
<gene>
    <name evidence="2" type="ORF">O1V66_16900</name>
</gene>
<accession>A0ABY7HMD9</accession>
<name>A0ABY7HMD9_9GAMM</name>
<sequence>MGQRSWLSILNPKITNTTQEGIYPVYLFNADGSGFYLSLAQGTTNPTKKLGKVAAELQASQIKDKVLALIPGLKEWGIKDIDLKATTSLGQSYEKSNITAKYYDVNNIPSDDKLQQDLETLLEFYKQIENISWLPESPIMEESLVNVADLTSLSKPFLLLAGISGTGKTRFVRQQAKASNPTGELGETYCLISVRPDWHEPSDLLGYTSRLSGDSEYVTTEVLQFIVKSWIEITRAGVDFSSRTFEGNRNHLDKIRPFWLCLDEMNLAPVEQYFADYLSVLETRDWQWSGDNFMYDTDALLTANVINTLSTVGQQKIRLTLGLAETQFDPLWHYFQTYGIGIPFNLIVAGTVNMDETTHGFSRKVIDRALSYDFGEYFPNNYEEYFSPQSAPKVFSYPIWSNAKSSKDKLPAIDQDGAKSIAFLTAVNQVLSDSPFKLAFRALNELLLSIISHQPKSGSELQAVWDDFLMCKVLPRIEGDADKLQGKKGHDSLLLELTQLLGSQFSEIWYLETRPDLHREQLEGLNKVIFIPCRSKAKLEWMQKRLALGFTSFWP</sequence>
<dbReference type="Pfam" id="PF12102">
    <property type="entry name" value="MrcB_N"/>
    <property type="match status" value="1"/>
</dbReference>
<dbReference type="InterPro" id="IPR027417">
    <property type="entry name" value="P-loop_NTPase"/>
</dbReference>
<dbReference type="RefSeq" id="WP_269127909.1">
    <property type="nucleotide sequence ID" value="NZ_CP114058.1"/>
</dbReference>
<reference evidence="2" key="1">
    <citation type="submission" date="2022-12" db="EMBL/GenBank/DDBJ databases">
        <title>Complete genome sequence of an Australian strain of Rouxiella badensis DAR84756 and resolution of the R. badensis DSM100043 and R. chamberiensis DSM28324 genomes.</title>
        <authorList>
            <person name="Paul S."/>
            <person name="Anderson P.J."/>
            <person name="Maynard G."/>
            <person name="Dyall-Smith M."/>
            <person name="Kudinha T."/>
        </authorList>
    </citation>
    <scope>NUCLEOTIDE SEQUENCE</scope>
    <source>
        <strain evidence="2">DSM 28324</strain>
    </source>
</reference>
<dbReference type="InterPro" id="IPR021961">
    <property type="entry name" value="McrB_DNA-bd"/>
</dbReference>
<organism evidence="2 3">
    <name type="scientific">Rouxiella chamberiensis</name>
    <dbReference type="NCBI Taxonomy" id="1513468"/>
    <lineage>
        <taxon>Bacteria</taxon>
        <taxon>Pseudomonadati</taxon>
        <taxon>Pseudomonadota</taxon>
        <taxon>Gammaproteobacteria</taxon>
        <taxon>Enterobacterales</taxon>
        <taxon>Yersiniaceae</taxon>
        <taxon>Rouxiella</taxon>
    </lineage>
</organism>
<dbReference type="Gene3D" id="3.40.50.300">
    <property type="entry name" value="P-loop containing nucleotide triphosphate hydrolases"/>
    <property type="match status" value="1"/>
</dbReference>
<feature type="domain" description="Type IV methyl-directed restriction enzyme EcoKMcrB subunit DNA-binding" evidence="1">
    <location>
        <begin position="6"/>
        <end position="129"/>
    </location>
</feature>
<dbReference type="Proteomes" id="UP001164712">
    <property type="component" value="Chromosome"/>
</dbReference>
<evidence type="ECO:0000313" key="3">
    <source>
        <dbReference type="Proteomes" id="UP001164712"/>
    </source>
</evidence>
<dbReference type="EMBL" id="CP114058">
    <property type="protein sequence ID" value="WAT00547.1"/>
    <property type="molecule type" value="Genomic_DNA"/>
</dbReference>
<keyword evidence="3" id="KW-1185">Reference proteome</keyword>
<dbReference type="Gene3D" id="3.30.920.90">
    <property type="match status" value="1"/>
</dbReference>
<proteinExistence type="predicted"/>
<protein>
    <submittedName>
        <fullName evidence="2">DUF3578 domain-containing protein</fullName>
    </submittedName>
</protein>
<dbReference type="SUPFAM" id="SSF52540">
    <property type="entry name" value="P-loop containing nucleoside triphosphate hydrolases"/>
    <property type="match status" value="1"/>
</dbReference>